<keyword evidence="13" id="KW-1185">Reference proteome</keyword>
<gene>
    <name evidence="12" type="ORF">ACFONC_13055</name>
</gene>
<dbReference type="InterPro" id="IPR022346">
    <property type="entry name" value="T2SS_GspH"/>
</dbReference>
<evidence type="ECO:0000256" key="10">
    <source>
        <dbReference type="ARBA" id="ARBA00030775"/>
    </source>
</evidence>
<dbReference type="InterPro" id="IPR012902">
    <property type="entry name" value="N_methyl_site"/>
</dbReference>
<keyword evidence="6" id="KW-0812">Transmembrane</keyword>
<evidence type="ECO:0000313" key="13">
    <source>
        <dbReference type="Proteomes" id="UP001595705"/>
    </source>
</evidence>
<evidence type="ECO:0000256" key="8">
    <source>
        <dbReference type="ARBA" id="ARBA00023136"/>
    </source>
</evidence>
<dbReference type="Pfam" id="PF07963">
    <property type="entry name" value="N_methyl"/>
    <property type="match status" value="1"/>
</dbReference>
<keyword evidence="7" id="KW-1133">Transmembrane helix</keyword>
<evidence type="ECO:0000256" key="9">
    <source>
        <dbReference type="ARBA" id="ARBA00025772"/>
    </source>
</evidence>
<evidence type="ECO:0000256" key="5">
    <source>
        <dbReference type="ARBA" id="ARBA00022519"/>
    </source>
</evidence>
<organism evidence="12 13">
    <name type="scientific">Luteimonas soli</name>
    <dbReference type="NCBI Taxonomy" id="1648966"/>
    <lineage>
        <taxon>Bacteria</taxon>
        <taxon>Pseudomonadati</taxon>
        <taxon>Pseudomonadota</taxon>
        <taxon>Gammaproteobacteria</taxon>
        <taxon>Lysobacterales</taxon>
        <taxon>Lysobacteraceae</taxon>
        <taxon>Luteimonas</taxon>
    </lineage>
</organism>
<dbReference type="SUPFAM" id="SSF54523">
    <property type="entry name" value="Pili subunits"/>
    <property type="match status" value="1"/>
</dbReference>
<comment type="caution">
    <text evidence="12">The sequence shown here is derived from an EMBL/GenBank/DDBJ whole genome shotgun (WGS) entry which is preliminary data.</text>
</comment>
<comment type="similarity">
    <text evidence="9">Belongs to the GSP H family.</text>
</comment>
<evidence type="ECO:0000256" key="4">
    <source>
        <dbReference type="ARBA" id="ARBA00022481"/>
    </source>
</evidence>
<feature type="domain" description="General secretion pathway GspH" evidence="11">
    <location>
        <begin position="47"/>
        <end position="161"/>
    </location>
</feature>
<accession>A0ABV7XPN2</accession>
<keyword evidence="4" id="KW-0488">Methylation</keyword>
<comment type="subcellular location">
    <subcellularLocation>
        <location evidence="1">Cell inner membrane</location>
        <topology evidence="1">Single-pass membrane protein</topology>
    </subcellularLocation>
</comment>
<evidence type="ECO:0000256" key="7">
    <source>
        <dbReference type="ARBA" id="ARBA00022989"/>
    </source>
</evidence>
<reference evidence="13" key="1">
    <citation type="journal article" date="2019" name="Int. J. Syst. Evol. Microbiol.">
        <title>The Global Catalogue of Microorganisms (GCM) 10K type strain sequencing project: providing services to taxonomists for standard genome sequencing and annotation.</title>
        <authorList>
            <consortium name="The Broad Institute Genomics Platform"/>
            <consortium name="The Broad Institute Genome Sequencing Center for Infectious Disease"/>
            <person name="Wu L."/>
            <person name="Ma J."/>
        </authorList>
    </citation>
    <scope>NUCLEOTIDE SEQUENCE [LARGE SCALE GENOMIC DNA]</scope>
    <source>
        <strain evidence="13">KCTC 42441</strain>
    </source>
</reference>
<dbReference type="Gene3D" id="3.55.40.10">
    <property type="entry name" value="minor pseudopilin epsh domain"/>
    <property type="match status" value="1"/>
</dbReference>
<keyword evidence="3" id="KW-1003">Cell membrane</keyword>
<dbReference type="NCBIfam" id="TIGR02532">
    <property type="entry name" value="IV_pilin_GFxxxE"/>
    <property type="match status" value="1"/>
</dbReference>
<dbReference type="InterPro" id="IPR045584">
    <property type="entry name" value="Pilin-like"/>
</dbReference>
<proteinExistence type="inferred from homology"/>
<evidence type="ECO:0000313" key="12">
    <source>
        <dbReference type="EMBL" id="MFC3717084.1"/>
    </source>
</evidence>
<evidence type="ECO:0000256" key="1">
    <source>
        <dbReference type="ARBA" id="ARBA00004377"/>
    </source>
</evidence>
<keyword evidence="8" id="KW-0472">Membrane</keyword>
<dbReference type="EMBL" id="JBHRYA010000009">
    <property type="protein sequence ID" value="MFC3717084.1"/>
    <property type="molecule type" value="Genomic_DNA"/>
</dbReference>
<dbReference type="Proteomes" id="UP001595705">
    <property type="component" value="Unassembled WGS sequence"/>
</dbReference>
<evidence type="ECO:0000256" key="2">
    <source>
        <dbReference type="ARBA" id="ARBA00021549"/>
    </source>
</evidence>
<sequence>MNRRDAGFSLIELVATLSVLATLLAIALPAFTTLLQGTRASGTYHLLTTSLAAARLRAIKDNAPVTVCPSADGLTCRTDSVWSDGWIIYQDPGRDPQPQGNDTVIQRFDRVGGDLQLQSTSGRTRVRFLPAGWAYGSNLSIRLCRPGSDGFLGSVIVNNAGRPRTERHPGGAPCPFLVES</sequence>
<evidence type="ECO:0000256" key="6">
    <source>
        <dbReference type="ARBA" id="ARBA00022692"/>
    </source>
</evidence>
<dbReference type="PROSITE" id="PS00409">
    <property type="entry name" value="PROKAR_NTER_METHYL"/>
    <property type="match status" value="1"/>
</dbReference>
<dbReference type="Pfam" id="PF12019">
    <property type="entry name" value="GspH"/>
    <property type="match status" value="1"/>
</dbReference>
<dbReference type="RefSeq" id="WP_386744782.1">
    <property type="nucleotide sequence ID" value="NZ_JBHRYA010000009.1"/>
</dbReference>
<protein>
    <recommendedName>
        <fullName evidence="2">Type II secretion system protein H</fullName>
    </recommendedName>
    <alternativeName>
        <fullName evidence="10">General secretion pathway protein H</fullName>
    </alternativeName>
</protein>
<evidence type="ECO:0000256" key="3">
    <source>
        <dbReference type="ARBA" id="ARBA00022475"/>
    </source>
</evidence>
<evidence type="ECO:0000259" key="11">
    <source>
        <dbReference type="Pfam" id="PF12019"/>
    </source>
</evidence>
<name>A0ABV7XPN2_9GAMM</name>
<keyword evidence="5" id="KW-0997">Cell inner membrane</keyword>